<keyword evidence="7" id="KW-0051">Antiviral defense</keyword>
<evidence type="ECO:0000256" key="8">
    <source>
        <dbReference type="ARBA" id="ARBA00033183"/>
    </source>
</evidence>
<protein>
    <recommendedName>
        <fullName evidence="2">CRISPR system Cms endoribonuclease Csm3</fullName>
    </recommendedName>
    <alternativeName>
        <fullName evidence="8">CRISPR type III A-associated RAMP protein Csm3</fullName>
    </alternativeName>
</protein>
<evidence type="ECO:0000313" key="11">
    <source>
        <dbReference type="Proteomes" id="UP000242015"/>
    </source>
</evidence>
<feature type="domain" description="CRISPR type III-associated protein" evidence="9">
    <location>
        <begin position="65"/>
        <end position="272"/>
    </location>
</feature>
<dbReference type="NCBIfam" id="TIGR02582">
    <property type="entry name" value="cas7_TM1809"/>
    <property type="match status" value="1"/>
</dbReference>
<evidence type="ECO:0000256" key="2">
    <source>
        <dbReference type="ARBA" id="ARBA00022150"/>
    </source>
</evidence>
<comment type="similarity">
    <text evidence="1">Belongs to the CRISPR-associated Csm3 family.</text>
</comment>
<dbReference type="InterPro" id="IPR013412">
    <property type="entry name" value="CRISPR-assoc_RAMP_Csm3"/>
</dbReference>
<evidence type="ECO:0000313" key="10">
    <source>
        <dbReference type="EMBL" id="PSO08791.1"/>
    </source>
</evidence>
<dbReference type="Pfam" id="PF03787">
    <property type="entry name" value="RAMPs"/>
    <property type="match status" value="1"/>
</dbReference>
<dbReference type="GO" id="GO:0051607">
    <property type="term" value="P:defense response to virus"/>
    <property type="evidence" value="ECO:0007669"/>
    <property type="project" value="UniProtKB-KW"/>
</dbReference>
<evidence type="ECO:0000256" key="1">
    <source>
        <dbReference type="ARBA" id="ARBA00006342"/>
    </source>
</evidence>
<dbReference type="InterPro" id="IPR005537">
    <property type="entry name" value="RAMP_III_fam"/>
</dbReference>
<dbReference type="EMBL" id="NEXF01000050">
    <property type="protein sequence ID" value="PSO08791.1"/>
    <property type="molecule type" value="Genomic_DNA"/>
</dbReference>
<proteinExistence type="inferred from homology"/>
<evidence type="ECO:0000256" key="6">
    <source>
        <dbReference type="ARBA" id="ARBA00022884"/>
    </source>
</evidence>
<keyword evidence="3" id="KW-0540">Nuclease</keyword>
<keyword evidence="4" id="KW-0255">Endonuclease</keyword>
<keyword evidence="5" id="KW-0378">Hydrolase</keyword>
<reference evidence="10 11" key="1">
    <citation type="submission" date="2017-04" db="EMBL/GenBank/DDBJ databases">
        <title>Novel microbial lineages endemic to geothermal iron-oxide mats fill important gaps in the evolutionary history of Archaea.</title>
        <authorList>
            <person name="Jay Z.J."/>
            <person name="Beam J.P."/>
            <person name="Dlakic M."/>
            <person name="Rusch D.B."/>
            <person name="Kozubal M.A."/>
            <person name="Inskeep W.P."/>
        </authorList>
    </citation>
    <scope>NUCLEOTIDE SEQUENCE [LARGE SCALE GENOMIC DNA]</scope>
    <source>
        <strain evidence="10">BE_D</strain>
    </source>
</reference>
<comment type="caution">
    <text evidence="10">The sequence shown here is derived from an EMBL/GenBank/DDBJ whole genome shotgun (WGS) entry which is preliminary data.</text>
</comment>
<dbReference type="Proteomes" id="UP000242015">
    <property type="component" value="Unassembled WGS sequence"/>
</dbReference>
<evidence type="ECO:0000256" key="5">
    <source>
        <dbReference type="ARBA" id="ARBA00022801"/>
    </source>
</evidence>
<gene>
    <name evidence="10" type="ORF">B9Q04_03750</name>
</gene>
<dbReference type="InterPro" id="IPR052216">
    <property type="entry name" value="CRISPR_Csm3_endoribonuclease"/>
</dbReference>
<keyword evidence="6" id="KW-0694">RNA-binding</keyword>
<dbReference type="GO" id="GO:0003723">
    <property type="term" value="F:RNA binding"/>
    <property type="evidence" value="ECO:0007669"/>
    <property type="project" value="UniProtKB-KW"/>
</dbReference>
<evidence type="ECO:0000256" key="4">
    <source>
        <dbReference type="ARBA" id="ARBA00022759"/>
    </source>
</evidence>
<evidence type="ECO:0000259" key="9">
    <source>
        <dbReference type="Pfam" id="PF03787"/>
    </source>
</evidence>
<dbReference type="AlphaFoldDB" id="A0A2R6CD70"/>
<name>A0A2R6CD70_9ARCH</name>
<dbReference type="PANTHER" id="PTHR35579">
    <property type="entry name" value="CRISPR SYSTEM CMS ENDORIBONUCLEASE CSM3"/>
    <property type="match status" value="1"/>
</dbReference>
<evidence type="ECO:0000256" key="3">
    <source>
        <dbReference type="ARBA" id="ARBA00022722"/>
    </source>
</evidence>
<dbReference type="PANTHER" id="PTHR35579:SF6">
    <property type="entry name" value="DUF324 DOMAIN-CONTAINING PROTEIN"/>
    <property type="match status" value="1"/>
</dbReference>
<dbReference type="GO" id="GO:0004519">
    <property type="term" value="F:endonuclease activity"/>
    <property type="evidence" value="ECO:0007669"/>
    <property type="project" value="UniProtKB-KW"/>
</dbReference>
<dbReference type="GO" id="GO:0016787">
    <property type="term" value="F:hydrolase activity"/>
    <property type="evidence" value="ECO:0007669"/>
    <property type="project" value="UniProtKB-KW"/>
</dbReference>
<evidence type="ECO:0000256" key="7">
    <source>
        <dbReference type="ARBA" id="ARBA00023118"/>
    </source>
</evidence>
<accession>A0A2R6CD70</accession>
<sequence length="319" mass="35556">MSSNVTLKLLKIIKFKVNLTTVTGLLISAGRALGRIGGADVEPMSIEREYQCIDDKGQLKLIRVRVPYIPGSSLKGRMRSLLEVALGLPLYSSDGKIWSHTPARTVQVNTNGDKITDAEFVEVLIDTELDRMFGYGAFPMNEVYETLKKNNSVDLMNNLLPVLTPTLIQVDDFFPDNNLVCNIYRENELVTFDDFIEDKNENRLDRVTSAADPRTVSRVKPGVTFTGSISFLVYDKNFPKFKDYLNLLTKGMRLLEMTYLGAAGSRGYGRIKFSDISVSIYDAQSGTDSVVGSYNSLDDLINNVQTLVNFVQTVQATKS</sequence>
<organism evidence="10 11">
    <name type="scientific">Candidatus Marsarchaeota G2 archaeon BE_D</name>
    <dbReference type="NCBI Taxonomy" id="1978158"/>
    <lineage>
        <taxon>Archaea</taxon>
        <taxon>Candidatus Marsarchaeota</taxon>
        <taxon>Candidatus Marsarchaeota group 2</taxon>
    </lineage>
</organism>